<protein>
    <submittedName>
        <fullName evidence="1">Uncharacterized protein</fullName>
    </submittedName>
</protein>
<sequence>MTYSEAEALTLVWRLQRVSCIVYWTGWLREGKATHQSVIDAVKNTSLLEVWLEENTTKLLSYIAPTA</sequence>
<proteinExistence type="predicted"/>
<accession>A0AA40SST1</accession>
<name>A0AA40SST1_9NOST</name>
<reference evidence="1" key="1">
    <citation type="submission" date="2019-07" db="EMBL/GenBank/DDBJ databases">
        <title>Toxilogical consequences of a new and cryptic species of cyanobacteria (Komarekiella delphini-convector) recovered from the epidermis of a bottlenose dolphin and 1500 ft. in the air.</title>
        <authorList>
            <person name="Brown A.O."/>
            <person name="Dvorak P."/>
            <person name="Villanueva C.D."/>
            <person name="Foss A.J."/>
            <person name="Garvey A.D."/>
            <person name="Gibson Q.A."/>
            <person name="Johansen J.R."/>
            <person name="Casamatta D.A."/>
        </authorList>
    </citation>
    <scope>NUCLEOTIDE SEQUENCE</scope>
    <source>
        <strain evidence="1">SJRDD-AB1</strain>
    </source>
</reference>
<evidence type="ECO:0000313" key="2">
    <source>
        <dbReference type="Proteomes" id="UP001165986"/>
    </source>
</evidence>
<comment type="caution">
    <text evidence="1">The sequence shown here is derived from an EMBL/GenBank/DDBJ whole genome shotgun (WGS) entry which is preliminary data.</text>
</comment>
<organism evidence="1 2">
    <name type="scientific">Komarekiella delphini-convector SJRDD-AB1</name>
    <dbReference type="NCBI Taxonomy" id="2593771"/>
    <lineage>
        <taxon>Bacteria</taxon>
        <taxon>Bacillati</taxon>
        <taxon>Cyanobacteriota</taxon>
        <taxon>Cyanophyceae</taxon>
        <taxon>Nostocales</taxon>
        <taxon>Nostocaceae</taxon>
        <taxon>Komarekiella</taxon>
        <taxon>Komarekiella delphini-convector</taxon>
    </lineage>
</organism>
<dbReference type="Proteomes" id="UP001165986">
    <property type="component" value="Unassembled WGS sequence"/>
</dbReference>
<keyword evidence="2" id="KW-1185">Reference proteome</keyword>
<dbReference type="EMBL" id="VJXY01000001">
    <property type="protein sequence ID" value="MBD6614379.1"/>
    <property type="molecule type" value="Genomic_DNA"/>
</dbReference>
<evidence type="ECO:0000313" key="1">
    <source>
        <dbReference type="EMBL" id="MBD6614379.1"/>
    </source>
</evidence>
<dbReference type="AlphaFoldDB" id="A0AA40SST1"/>
<gene>
    <name evidence="1" type="ORF">FNW02_00435</name>
</gene>